<keyword evidence="3" id="KW-1185">Reference proteome</keyword>
<proteinExistence type="predicted"/>
<name>A0A126V0P7_9RHOB</name>
<feature type="domain" description="Insertion element IS402-like" evidence="1">
    <location>
        <begin position="8"/>
        <end position="81"/>
    </location>
</feature>
<dbReference type="OrthoDB" id="32553at2"/>
<dbReference type="EMBL" id="CP014327">
    <property type="protein sequence ID" value="AML51908.1"/>
    <property type="molecule type" value="Genomic_DNA"/>
</dbReference>
<dbReference type="PANTHER" id="PTHR46637:SF1">
    <property type="entry name" value="BLL5188 PROTEIN"/>
    <property type="match status" value="1"/>
</dbReference>
<dbReference type="KEGG" id="hat:RC74_12100"/>
<organism evidence="2 3">
    <name type="scientific">Falsihalocynthiibacter arcticus</name>
    <dbReference type="NCBI Taxonomy" id="1579316"/>
    <lineage>
        <taxon>Bacteria</taxon>
        <taxon>Pseudomonadati</taxon>
        <taxon>Pseudomonadota</taxon>
        <taxon>Alphaproteobacteria</taxon>
        <taxon>Rhodobacterales</taxon>
        <taxon>Roseobacteraceae</taxon>
        <taxon>Falsihalocynthiibacter</taxon>
    </lineage>
</organism>
<dbReference type="STRING" id="1579316.RC74_12100"/>
<dbReference type="NCBIfam" id="NF033580">
    <property type="entry name" value="transpos_IS5_3"/>
    <property type="match status" value="1"/>
</dbReference>
<sequence length="124" mass="13989">MNRDRFVLSDEVWLRIEPLLVGKSGDRGVTGANNRLFMEALLWRVRTGSPWRDLPRSFGNWNSTFRRFRRWADAGIFESLFRSLSGNPDFEYAMIDGTIVSVHQKATGAKGGLCVRRLAALAAG</sequence>
<dbReference type="Pfam" id="PF13340">
    <property type="entry name" value="DUF4096"/>
    <property type="match status" value="1"/>
</dbReference>
<dbReference type="Proteomes" id="UP000070371">
    <property type="component" value="Chromosome"/>
</dbReference>
<evidence type="ECO:0000313" key="3">
    <source>
        <dbReference type="Proteomes" id="UP000070371"/>
    </source>
</evidence>
<dbReference type="AlphaFoldDB" id="A0A126V0P7"/>
<accession>A0A126V0P7</accession>
<reference evidence="2 3" key="1">
    <citation type="submission" date="2016-02" db="EMBL/GenBank/DDBJ databases">
        <title>Complete genome sequence of Halocynthiibacter arcticus PAMC 20958t from arctic marine sediment.</title>
        <authorList>
            <person name="Lee Y.M."/>
            <person name="Baek K."/>
            <person name="Lee H.K."/>
            <person name="Shin S.C."/>
        </authorList>
    </citation>
    <scope>NUCLEOTIDE SEQUENCE [LARGE SCALE GENOMIC DNA]</scope>
    <source>
        <strain evidence="2">PAMC 20958</strain>
    </source>
</reference>
<dbReference type="InterPro" id="IPR052909">
    <property type="entry name" value="Transposase_6_like"/>
</dbReference>
<protein>
    <submittedName>
        <fullName evidence="2">Transposase</fullName>
    </submittedName>
</protein>
<dbReference type="InterPro" id="IPR025161">
    <property type="entry name" value="IS402-like_dom"/>
</dbReference>
<dbReference type="PANTHER" id="PTHR46637">
    <property type="entry name" value="TIS1421-TRANSPOSASE PROTEIN A"/>
    <property type="match status" value="1"/>
</dbReference>
<evidence type="ECO:0000313" key="2">
    <source>
        <dbReference type="EMBL" id="AML51908.1"/>
    </source>
</evidence>
<gene>
    <name evidence="2" type="ORF">RC74_12100</name>
</gene>
<evidence type="ECO:0000259" key="1">
    <source>
        <dbReference type="Pfam" id="PF13340"/>
    </source>
</evidence>